<organism evidence="3 4">
    <name type="scientific">Nitzschia inconspicua</name>
    <dbReference type="NCBI Taxonomy" id="303405"/>
    <lineage>
        <taxon>Eukaryota</taxon>
        <taxon>Sar</taxon>
        <taxon>Stramenopiles</taxon>
        <taxon>Ochrophyta</taxon>
        <taxon>Bacillariophyta</taxon>
        <taxon>Bacillariophyceae</taxon>
        <taxon>Bacillariophycidae</taxon>
        <taxon>Bacillariales</taxon>
        <taxon>Bacillariaceae</taxon>
        <taxon>Nitzschia</taxon>
    </lineage>
</organism>
<dbReference type="EMBL" id="JAGRRH010000010">
    <property type="protein sequence ID" value="KAG7363330.1"/>
    <property type="molecule type" value="Genomic_DNA"/>
</dbReference>
<feature type="chain" id="PRO_5039912572" evidence="1">
    <location>
        <begin position="28"/>
        <end position="515"/>
    </location>
</feature>
<evidence type="ECO:0000313" key="4">
    <source>
        <dbReference type="Proteomes" id="UP000693970"/>
    </source>
</evidence>
<evidence type="ECO:0000313" key="3">
    <source>
        <dbReference type="EMBL" id="KAG7363330.1"/>
    </source>
</evidence>
<evidence type="ECO:0000256" key="1">
    <source>
        <dbReference type="SAM" id="SignalP"/>
    </source>
</evidence>
<reference evidence="3" key="2">
    <citation type="submission" date="2021-04" db="EMBL/GenBank/DDBJ databases">
        <authorList>
            <person name="Podell S."/>
        </authorList>
    </citation>
    <scope>NUCLEOTIDE SEQUENCE</scope>
    <source>
        <strain evidence="3">Hildebrandi</strain>
    </source>
</reference>
<keyword evidence="4" id="KW-1185">Reference proteome</keyword>
<comment type="caution">
    <text evidence="3">The sequence shown here is derived from an EMBL/GenBank/DDBJ whole genome shotgun (WGS) entry which is preliminary data.</text>
</comment>
<feature type="signal peptide" evidence="1">
    <location>
        <begin position="1"/>
        <end position="27"/>
    </location>
</feature>
<feature type="domain" description="Prolyl 4-hydroxylase alpha subunit Fe(2+) 2OG dioxygenase" evidence="2">
    <location>
        <begin position="377"/>
        <end position="479"/>
    </location>
</feature>
<dbReference type="PROSITE" id="PS51257">
    <property type="entry name" value="PROKAR_LIPOPROTEIN"/>
    <property type="match status" value="1"/>
</dbReference>
<reference evidence="3" key="1">
    <citation type="journal article" date="2021" name="Sci. Rep.">
        <title>Diploid genomic architecture of Nitzschia inconspicua, an elite biomass production diatom.</title>
        <authorList>
            <person name="Oliver A."/>
            <person name="Podell S."/>
            <person name="Pinowska A."/>
            <person name="Traller J.C."/>
            <person name="Smith S.R."/>
            <person name="McClure R."/>
            <person name="Beliaev A."/>
            <person name="Bohutskyi P."/>
            <person name="Hill E.A."/>
            <person name="Rabines A."/>
            <person name="Zheng H."/>
            <person name="Allen L.Z."/>
            <person name="Kuo A."/>
            <person name="Grigoriev I.V."/>
            <person name="Allen A.E."/>
            <person name="Hazlebeck D."/>
            <person name="Allen E.E."/>
        </authorList>
    </citation>
    <scope>NUCLEOTIDE SEQUENCE</scope>
    <source>
        <strain evidence="3">Hildebrandi</strain>
    </source>
</reference>
<dbReference type="Proteomes" id="UP000693970">
    <property type="component" value="Unassembled WGS sequence"/>
</dbReference>
<dbReference type="PANTHER" id="PTHR35169:SF1">
    <property type="entry name" value="PROLYL 4-HYDROXYLASE ALPHA SUBUNIT FE(2+) 2OG DIOXYGENASE DOMAIN-CONTAINING PROTEIN"/>
    <property type="match status" value="1"/>
</dbReference>
<dbReference type="Pfam" id="PF13640">
    <property type="entry name" value="2OG-FeII_Oxy_3"/>
    <property type="match status" value="1"/>
</dbReference>
<accession>A0A9K3LKD8</accession>
<proteinExistence type="predicted"/>
<name>A0A9K3LKD8_9STRA</name>
<gene>
    <name evidence="3" type="ORF">IV203_026690</name>
</gene>
<evidence type="ECO:0000259" key="2">
    <source>
        <dbReference type="Pfam" id="PF13640"/>
    </source>
</evidence>
<sequence>MICTHLKHKKTFFLVTTLLYCVSSIHGFTGCSVLVNSLNHGRWEQERPNQSVIATASTIQDIVDASANNFLLSLVASSGLDQTEVSSLVGAIEEAYHQAVGAEVPCDTTETRILQDPLISTLYPGALGRVVLVHSNLDEDSIDEFQQILAVTMDPLVYSEDATLRQPVLISVQNEIPQTSKTSDTACQRLLIDAIQKEIEQYEMAKPLEGPPSTQHLKDASYVPSFRVELDGATTTDEYSSKIFWDTSSLLIFDNLVSDDLRRRLLQVTLGTTTKQDDEWDDNQNGPNPNRWIRGGLMDIPEDDTEAAESSDIEQKMTSCWGLTDEAIDDICFQQHEAIAEMEGMLVKLFPQFMVSRLPEAVFGDCVSPLTANAPTAGDQFQFHIDADPYMSPPSPWTDVYGRYPNRLQGKPRFMSCLVYLNEEWKEEWGGPTRFLDVPTGQCYEVVPRPGRCVLMDQDCSHMVVAPTFEAGQRPRYSLVWKLILHPKTSNQDMTDLSGDRKWPEPILFGSAAKQ</sequence>
<dbReference type="OrthoDB" id="5952526at2759"/>
<dbReference type="PANTHER" id="PTHR35169">
    <property type="entry name" value="FE2OG DIOXYGENASE DOMAIN-CONTAINING PROTEIN"/>
    <property type="match status" value="1"/>
</dbReference>
<protein>
    <submittedName>
        <fullName evidence="3">2(OG)-Fe(II) oxygenase superfamily protein</fullName>
    </submittedName>
</protein>
<dbReference type="InterPro" id="IPR044862">
    <property type="entry name" value="Pro_4_hyd_alph_FE2OG_OXY"/>
</dbReference>
<dbReference type="AlphaFoldDB" id="A0A9K3LKD8"/>
<keyword evidence="1" id="KW-0732">Signal</keyword>